<evidence type="ECO:0000256" key="10">
    <source>
        <dbReference type="PROSITE-ProRule" id="PRU01263"/>
    </source>
</evidence>
<keyword evidence="8" id="KW-0539">Nucleus</keyword>
<dbReference type="Pfam" id="PF07776">
    <property type="entry name" value="zf-AD"/>
    <property type="match status" value="1"/>
</dbReference>
<dbReference type="InterPro" id="IPR013087">
    <property type="entry name" value="Znf_C2H2_type"/>
</dbReference>
<evidence type="ECO:0000256" key="11">
    <source>
        <dbReference type="SAM" id="MobiDB-lite"/>
    </source>
</evidence>
<name>A0A182PC93_9DIPT</name>
<dbReference type="Pfam" id="PF00096">
    <property type="entry name" value="zf-C2H2"/>
    <property type="match status" value="4"/>
</dbReference>
<dbReference type="Proteomes" id="UP000075885">
    <property type="component" value="Unassembled WGS sequence"/>
</dbReference>
<evidence type="ECO:0000256" key="2">
    <source>
        <dbReference type="ARBA" id="ARBA00022723"/>
    </source>
</evidence>
<feature type="domain" description="C2H2-type" evidence="12">
    <location>
        <begin position="330"/>
        <end position="357"/>
    </location>
</feature>
<evidence type="ECO:0000313" key="15">
    <source>
        <dbReference type="Proteomes" id="UP000075885"/>
    </source>
</evidence>
<evidence type="ECO:0000256" key="4">
    <source>
        <dbReference type="ARBA" id="ARBA00022771"/>
    </source>
</evidence>
<keyword evidence="2 10" id="KW-0479">Metal-binding</keyword>
<evidence type="ECO:0000313" key="14">
    <source>
        <dbReference type="EnsemblMetazoa" id="AEPI004548-PA"/>
    </source>
</evidence>
<accession>A0A182PC93</accession>
<dbReference type="PROSITE" id="PS00028">
    <property type="entry name" value="ZINC_FINGER_C2H2_1"/>
    <property type="match status" value="5"/>
</dbReference>
<dbReference type="Gene3D" id="3.30.160.60">
    <property type="entry name" value="Classic Zinc Finger"/>
    <property type="match status" value="4"/>
</dbReference>
<dbReference type="SUPFAM" id="SSF57716">
    <property type="entry name" value="Glucocorticoid receptor-like (DNA-binding domain)"/>
    <property type="match status" value="1"/>
</dbReference>
<dbReference type="FunFam" id="3.30.160.60:FF:001818">
    <property type="entry name" value="GDNF-inducible zinc finger protein 1 isoform X1"/>
    <property type="match status" value="1"/>
</dbReference>
<feature type="compositionally biased region" description="Basic and acidic residues" evidence="11">
    <location>
        <begin position="203"/>
        <end position="212"/>
    </location>
</feature>
<evidence type="ECO:0000256" key="1">
    <source>
        <dbReference type="ARBA" id="ARBA00004123"/>
    </source>
</evidence>
<feature type="domain" description="C2H2-type" evidence="12">
    <location>
        <begin position="243"/>
        <end position="271"/>
    </location>
</feature>
<dbReference type="STRING" id="199890.A0A182PC93"/>
<dbReference type="GO" id="GO:0000981">
    <property type="term" value="F:DNA-binding transcription factor activity, RNA polymerase II-specific"/>
    <property type="evidence" value="ECO:0007669"/>
    <property type="project" value="TreeGrafter"/>
</dbReference>
<evidence type="ECO:0000256" key="6">
    <source>
        <dbReference type="ARBA" id="ARBA00023015"/>
    </source>
</evidence>
<reference evidence="15" key="1">
    <citation type="submission" date="2013-03" db="EMBL/GenBank/DDBJ databases">
        <title>The Genome Sequence of Anopheles epiroticus epiroticus2.</title>
        <authorList>
            <consortium name="The Broad Institute Genomics Platform"/>
            <person name="Neafsey D.E."/>
            <person name="Howell P."/>
            <person name="Walker B."/>
            <person name="Young S.K."/>
            <person name="Zeng Q."/>
            <person name="Gargeya S."/>
            <person name="Fitzgerald M."/>
            <person name="Haas B."/>
            <person name="Abouelleil A."/>
            <person name="Allen A.W."/>
            <person name="Alvarado L."/>
            <person name="Arachchi H.M."/>
            <person name="Berlin A.M."/>
            <person name="Chapman S.B."/>
            <person name="Gainer-Dewar J."/>
            <person name="Goldberg J."/>
            <person name="Griggs A."/>
            <person name="Gujja S."/>
            <person name="Hansen M."/>
            <person name="Howarth C."/>
            <person name="Imamovic A."/>
            <person name="Ireland A."/>
            <person name="Larimer J."/>
            <person name="McCowan C."/>
            <person name="Murphy C."/>
            <person name="Pearson M."/>
            <person name="Poon T.W."/>
            <person name="Priest M."/>
            <person name="Roberts A."/>
            <person name="Saif S."/>
            <person name="Shea T."/>
            <person name="Sisk P."/>
            <person name="Sykes S."/>
            <person name="Wortman J."/>
            <person name="Nusbaum C."/>
            <person name="Birren B."/>
        </authorList>
    </citation>
    <scope>NUCLEOTIDE SEQUENCE [LARGE SCALE GENOMIC DNA]</scope>
    <source>
        <strain evidence="15">Epiroticus2</strain>
    </source>
</reference>
<dbReference type="GO" id="GO:0000977">
    <property type="term" value="F:RNA polymerase II transcription regulatory region sequence-specific DNA binding"/>
    <property type="evidence" value="ECO:0007669"/>
    <property type="project" value="TreeGrafter"/>
</dbReference>
<sequence>MANFTLCRLCLGERDPSFTEVKQDDELIDLISTLSSIEPLPDSIETIVLCNDCLVLLTQFGQFREGCIHNDVLFRERLQLPLEETFAENVRVVIIEEDEAKQLGLLGETDESKEIVRYVLVEDAAKKDAPTNDEEQKQSVNHHPTRKNPIKQENVQNVKTKESSPNELQEQYNINRRQTRKRQTKQFSQSKVKKASKPNPGLKQDKSAPDESRTLACAQCGKMIRRGNMRKHLATHNPQPPQLFCSHCGKMFRDSYLLKVHINSNHTFERKYECTECGKVYFRPNSLREHVYANHSEEKRYECQVCGMKFSNFSKKTYHYIKVHTSESRFSCQYCNKAFKIKSDYTLHVRTHTGEKPFSCDICGKRFNKSYNVVIHKKSHRNEEARETANSEEETVT</sequence>
<dbReference type="InterPro" id="IPR036236">
    <property type="entry name" value="Znf_C2H2_sf"/>
</dbReference>
<evidence type="ECO:0000259" key="12">
    <source>
        <dbReference type="PROSITE" id="PS50157"/>
    </source>
</evidence>
<dbReference type="Gene3D" id="3.40.1800.20">
    <property type="match status" value="1"/>
</dbReference>
<feature type="binding site" evidence="10">
    <location>
        <position position="53"/>
    </location>
    <ligand>
        <name>Zn(2+)</name>
        <dbReference type="ChEBI" id="CHEBI:29105"/>
    </ligand>
</feature>
<evidence type="ECO:0000256" key="9">
    <source>
        <dbReference type="PROSITE-ProRule" id="PRU00042"/>
    </source>
</evidence>
<evidence type="ECO:0000259" key="13">
    <source>
        <dbReference type="PROSITE" id="PS51915"/>
    </source>
</evidence>
<comment type="subcellular location">
    <subcellularLocation>
        <location evidence="1">Nucleus</location>
    </subcellularLocation>
</comment>
<feature type="domain" description="C2H2-type" evidence="12">
    <location>
        <begin position="301"/>
        <end position="329"/>
    </location>
</feature>
<dbReference type="PROSITE" id="PS50157">
    <property type="entry name" value="ZINC_FINGER_C2H2_2"/>
    <property type="match status" value="5"/>
</dbReference>
<feature type="compositionally biased region" description="Polar residues" evidence="11">
    <location>
        <begin position="165"/>
        <end position="175"/>
    </location>
</feature>
<keyword evidence="3" id="KW-0677">Repeat</keyword>
<feature type="domain" description="ZAD" evidence="13">
    <location>
        <begin position="5"/>
        <end position="77"/>
    </location>
</feature>
<feature type="domain" description="C2H2-type" evidence="12">
    <location>
        <begin position="272"/>
        <end position="300"/>
    </location>
</feature>
<dbReference type="EnsemblMetazoa" id="AEPI004548-RA">
    <property type="protein sequence ID" value="AEPI004548-PA"/>
    <property type="gene ID" value="AEPI004548"/>
</dbReference>
<dbReference type="SMART" id="SM00868">
    <property type="entry name" value="zf-AD"/>
    <property type="match status" value="1"/>
</dbReference>
<feature type="binding site" evidence="10">
    <location>
        <position position="50"/>
    </location>
    <ligand>
        <name>Zn(2+)</name>
        <dbReference type="ChEBI" id="CHEBI:29105"/>
    </ligand>
</feature>
<keyword evidence="6" id="KW-0805">Transcription regulation</keyword>
<organism evidence="14 15">
    <name type="scientific">Anopheles epiroticus</name>
    <dbReference type="NCBI Taxonomy" id="199890"/>
    <lineage>
        <taxon>Eukaryota</taxon>
        <taxon>Metazoa</taxon>
        <taxon>Ecdysozoa</taxon>
        <taxon>Arthropoda</taxon>
        <taxon>Hexapoda</taxon>
        <taxon>Insecta</taxon>
        <taxon>Pterygota</taxon>
        <taxon>Neoptera</taxon>
        <taxon>Endopterygota</taxon>
        <taxon>Diptera</taxon>
        <taxon>Nematocera</taxon>
        <taxon>Culicoidea</taxon>
        <taxon>Culicidae</taxon>
        <taxon>Anophelinae</taxon>
        <taxon>Anopheles</taxon>
    </lineage>
</organism>
<dbReference type="FunFam" id="3.30.160.60:FF:001289">
    <property type="entry name" value="Zinc finger protein 574"/>
    <property type="match status" value="1"/>
</dbReference>
<evidence type="ECO:0000256" key="5">
    <source>
        <dbReference type="ARBA" id="ARBA00022833"/>
    </source>
</evidence>
<dbReference type="PANTHER" id="PTHR24379:SF127">
    <property type="entry name" value="BLOODY FINGERS-RELATED"/>
    <property type="match status" value="1"/>
</dbReference>
<feature type="region of interest" description="Disordered" evidence="11">
    <location>
        <begin position="127"/>
        <end position="212"/>
    </location>
</feature>
<keyword evidence="5 10" id="KW-0862">Zinc</keyword>
<feature type="binding site" evidence="10">
    <location>
        <position position="7"/>
    </location>
    <ligand>
        <name>Zn(2+)</name>
        <dbReference type="ChEBI" id="CHEBI:29105"/>
    </ligand>
</feature>
<dbReference type="InterPro" id="IPR012934">
    <property type="entry name" value="Znf_AD"/>
</dbReference>
<dbReference type="GO" id="GO:0005634">
    <property type="term" value="C:nucleus"/>
    <property type="evidence" value="ECO:0007669"/>
    <property type="project" value="UniProtKB-SubCell"/>
</dbReference>
<evidence type="ECO:0000256" key="7">
    <source>
        <dbReference type="ARBA" id="ARBA00023163"/>
    </source>
</evidence>
<feature type="binding site" evidence="10">
    <location>
        <position position="10"/>
    </location>
    <ligand>
        <name>Zn(2+)</name>
        <dbReference type="ChEBI" id="CHEBI:29105"/>
    </ligand>
</feature>
<feature type="compositionally biased region" description="Basic and acidic residues" evidence="11">
    <location>
        <begin position="127"/>
        <end position="137"/>
    </location>
</feature>
<dbReference type="PANTHER" id="PTHR24379">
    <property type="entry name" value="KRAB AND ZINC FINGER DOMAIN-CONTAINING"/>
    <property type="match status" value="1"/>
</dbReference>
<feature type="domain" description="C2H2-type" evidence="12">
    <location>
        <begin position="358"/>
        <end position="385"/>
    </location>
</feature>
<dbReference type="GO" id="GO:0008270">
    <property type="term" value="F:zinc ion binding"/>
    <property type="evidence" value="ECO:0007669"/>
    <property type="project" value="UniProtKB-UniRule"/>
</dbReference>
<keyword evidence="4 9" id="KW-0863">Zinc-finger</keyword>
<dbReference type="AlphaFoldDB" id="A0A182PC93"/>
<protein>
    <recommendedName>
        <fullName evidence="16">Protein krueppel</fullName>
    </recommendedName>
</protein>
<proteinExistence type="predicted"/>
<feature type="region of interest" description="Disordered" evidence="11">
    <location>
        <begin position="378"/>
        <end position="397"/>
    </location>
</feature>
<reference evidence="14" key="2">
    <citation type="submission" date="2020-05" db="UniProtKB">
        <authorList>
            <consortium name="EnsemblMetazoa"/>
        </authorList>
    </citation>
    <scope>IDENTIFICATION</scope>
    <source>
        <strain evidence="14">Epiroticus2</strain>
    </source>
</reference>
<evidence type="ECO:0000256" key="8">
    <source>
        <dbReference type="ARBA" id="ARBA00023242"/>
    </source>
</evidence>
<dbReference type="SUPFAM" id="SSF57667">
    <property type="entry name" value="beta-beta-alpha zinc fingers"/>
    <property type="match status" value="3"/>
</dbReference>
<evidence type="ECO:0000256" key="3">
    <source>
        <dbReference type="ARBA" id="ARBA00022737"/>
    </source>
</evidence>
<dbReference type="VEuPathDB" id="VectorBase:AEPI004548"/>
<dbReference type="PROSITE" id="PS51915">
    <property type="entry name" value="ZAD"/>
    <property type="match status" value="1"/>
</dbReference>
<keyword evidence="15" id="KW-1185">Reference proteome</keyword>
<dbReference type="SMART" id="SM00355">
    <property type="entry name" value="ZnF_C2H2"/>
    <property type="match status" value="6"/>
</dbReference>
<evidence type="ECO:0008006" key="16">
    <source>
        <dbReference type="Google" id="ProtNLM"/>
    </source>
</evidence>
<keyword evidence="7" id="KW-0804">Transcription</keyword>